<reference evidence="1" key="1">
    <citation type="submission" date="2021-05" db="EMBL/GenBank/DDBJ databases">
        <authorList>
            <person name="Alioto T."/>
            <person name="Alioto T."/>
            <person name="Gomez Garrido J."/>
        </authorList>
    </citation>
    <scope>NUCLEOTIDE SEQUENCE</scope>
</reference>
<proteinExistence type="predicted"/>
<dbReference type="EMBL" id="HBUE01217933">
    <property type="protein sequence ID" value="CAG6538122.1"/>
    <property type="molecule type" value="Transcribed_RNA"/>
</dbReference>
<dbReference type="EMBL" id="HBUE01324486">
    <property type="protein sequence ID" value="CAG6590132.1"/>
    <property type="molecule type" value="Transcribed_RNA"/>
</dbReference>
<dbReference type="EMBL" id="HBUE01324479">
    <property type="protein sequence ID" value="CAG6590126.1"/>
    <property type="molecule type" value="Transcribed_RNA"/>
</dbReference>
<dbReference type="EMBL" id="HBUE01324491">
    <property type="protein sequence ID" value="CAG6590133.1"/>
    <property type="molecule type" value="Transcribed_RNA"/>
</dbReference>
<dbReference type="EMBL" id="HBUE01217925">
    <property type="protein sequence ID" value="CAG6538118.1"/>
    <property type="molecule type" value="Transcribed_RNA"/>
</dbReference>
<dbReference type="AlphaFoldDB" id="A0A8D8HQH7"/>
<dbReference type="EMBL" id="HBUE01324482">
    <property type="protein sequence ID" value="CAG6590128.1"/>
    <property type="molecule type" value="Transcribed_RNA"/>
</dbReference>
<dbReference type="EMBL" id="HBUE01217928">
    <property type="protein sequence ID" value="CAG6538121.1"/>
    <property type="molecule type" value="Transcribed_RNA"/>
</dbReference>
<dbReference type="EMBL" id="HBUE01324480">
    <property type="protein sequence ID" value="CAG6590127.1"/>
    <property type="molecule type" value="Transcribed_RNA"/>
</dbReference>
<organism evidence="1">
    <name type="scientific">Culex pipiens</name>
    <name type="common">House mosquito</name>
    <dbReference type="NCBI Taxonomy" id="7175"/>
    <lineage>
        <taxon>Eukaryota</taxon>
        <taxon>Metazoa</taxon>
        <taxon>Ecdysozoa</taxon>
        <taxon>Arthropoda</taxon>
        <taxon>Hexapoda</taxon>
        <taxon>Insecta</taxon>
        <taxon>Pterygota</taxon>
        <taxon>Neoptera</taxon>
        <taxon>Endopterygota</taxon>
        <taxon>Diptera</taxon>
        <taxon>Nematocera</taxon>
        <taxon>Culicoidea</taxon>
        <taxon>Culicidae</taxon>
        <taxon>Culicinae</taxon>
        <taxon>Culicini</taxon>
        <taxon>Culex</taxon>
        <taxon>Culex</taxon>
    </lineage>
</organism>
<accession>A0A8D8HQH7</accession>
<evidence type="ECO:0000313" key="1">
    <source>
        <dbReference type="EMBL" id="CAG6538122.1"/>
    </source>
</evidence>
<dbReference type="EMBL" id="HBUE01217927">
    <property type="protein sequence ID" value="CAG6538120.1"/>
    <property type="molecule type" value="Transcribed_RNA"/>
</dbReference>
<dbReference type="EMBL" id="HBUE01217921">
    <property type="protein sequence ID" value="CAG6538115.1"/>
    <property type="molecule type" value="Transcribed_RNA"/>
</dbReference>
<dbReference type="EMBL" id="HBUE01217922">
    <property type="protein sequence ID" value="CAG6538116.1"/>
    <property type="molecule type" value="Transcribed_RNA"/>
</dbReference>
<sequence>MENDRKKMFKKKILIYTIRNCRLTPRRDERVIFTLFSVYHTNRYISTCPKQKPNQTYHFDPTKEKKKVQDISNFANFVNTCLVAQLKNKKKCVFLLEVKIYIMKNVKYPAKEKQTKNTTHITQPLI</sequence>
<dbReference type="EMBL" id="HBUE01324483">
    <property type="protein sequence ID" value="CAG6590129.1"/>
    <property type="molecule type" value="Transcribed_RNA"/>
</dbReference>
<name>A0A8D8HQH7_CULPI</name>
<dbReference type="EMBL" id="HBUE01217924">
    <property type="protein sequence ID" value="CAG6538117.1"/>
    <property type="molecule type" value="Transcribed_RNA"/>
</dbReference>
<dbReference type="EMBL" id="HBUE01324485">
    <property type="protein sequence ID" value="CAG6590131.1"/>
    <property type="molecule type" value="Transcribed_RNA"/>
</dbReference>
<protein>
    <submittedName>
        <fullName evidence="1">(northern house mosquito) hypothetical protein</fullName>
    </submittedName>
</protein>